<dbReference type="PANTHER" id="PTHR21683:SF3">
    <property type="entry name" value="CILIA AND FLAGELLA ASSOCIATED PROTEIN 100"/>
    <property type="match status" value="1"/>
</dbReference>
<dbReference type="OrthoDB" id="308586at2759"/>
<keyword evidence="1 2" id="KW-0175">Coiled coil</keyword>
<gene>
    <name evidence="4" type="ORF">SteCoe_34113</name>
</gene>
<proteinExistence type="predicted"/>
<feature type="coiled-coil region" evidence="2">
    <location>
        <begin position="225"/>
        <end position="284"/>
    </location>
</feature>
<sequence>MNPFSLPTNDSLLYSYREQQRVLRAEIDREIRAIPIYDRSPEVKIPAVAEFRKTFLPSISPASKVRNSFISNRENIDDFIQRKREIMFVKKSIENKQKNIEYLESTISERDKHHKETLRNLEEQFSRVEKYEENLMIEAKKKAEITEAKVKERIDLQNLLARLTEDIEISQVAYERKLEELKQYEVYRKFLNQIAQQMSFTKEESMFLTQDSPLCSNPVQILESINELESSNLFQVRQLQEVEQELELLKSKNQGFEQNIEGKLETLKLSIKVLEKQKEGLLLKTRNLVKEESEAHAIDEKTLEEIHLRLLELVDIVGNEKSSNPNDLEMLEIIELALSEKMEQRALMDEDFVKKLEKEVEKARRVDKIEKLKEKEVRKREEINEMLKQRKNKIVKKAGRIVMPRSKIVEKIAQEEEPVIPQEVLDRIEFLDEHLTK</sequence>
<evidence type="ECO:0000256" key="2">
    <source>
        <dbReference type="SAM" id="Coils"/>
    </source>
</evidence>
<evidence type="ECO:0000313" key="4">
    <source>
        <dbReference type="EMBL" id="OMJ68440.1"/>
    </source>
</evidence>
<dbReference type="AlphaFoldDB" id="A0A1R2AVM5"/>
<dbReference type="InterPro" id="IPR025252">
    <property type="entry name" value="DUF4200"/>
</dbReference>
<dbReference type="EMBL" id="MPUH01001331">
    <property type="protein sequence ID" value="OMJ68440.1"/>
    <property type="molecule type" value="Genomic_DNA"/>
</dbReference>
<evidence type="ECO:0000313" key="5">
    <source>
        <dbReference type="Proteomes" id="UP000187209"/>
    </source>
</evidence>
<dbReference type="Proteomes" id="UP000187209">
    <property type="component" value="Unassembled WGS sequence"/>
</dbReference>
<evidence type="ECO:0000259" key="3">
    <source>
        <dbReference type="Pfam" id="PF13863"/>
    </source>
</evidence>
<evidence type="ECO:0000256" key="1">
    <source>
        <dbReference type="ARBA" id="ARBA00023054"/>
    </source>
</evidence>
<name>A0A1R2AVM5_9CILI</name>
<dbReference type="InterPro" id="IPR051147">
    <property type="entry name" value="CFAP_domain-containing"/>
</dbReference>
<comment type="caution">
    <text evidence="4">The sequence shown here is derived from an EMBL/GenBank/DDBJ whole genome shotgun (WGS) entry which is preliminary data.</text>
</comment>
<feature type="coiled-coil region" evidence="2">
    <location>
        <begin position="114"/>
        <end position="148"/>
    </location>
</feature>
<organism evidence="4 5">
    <name type="scientific">Stentor coeruleus</name>
    <dbReference type="NCBI Taxonomy" id="5963"/>
    <lineage>
        <taxon>Eukaryota</taxon>
        <taxon>Sar</taxon>
        <taxon>Alveolata</taxon>
        <taxon>Ciliophora</taxon>
        <taxon>Postciliodesmatophora</taxon>
        <taxon>Heterotrichea</taxon>
        <taxon>Heterotrichida</taxon>
        <taxon>Stentoridae</taxon>
        <taxon>Stentor</taxon>
    </lineage>
</organism>
<feature type="coiled-coil region" evidence="2">
    <location>
        <begin position="366"/>
        <end position="393"/>
    </location>
</feature>
<feature type="domain" description="DUF4200" evidence="3">
    <location>
        <begin position="79"/>
        <end position="196"/>
    </location>
</feature>
<protein>
    <recommendedName>
        <fullName evidence="3">DUF4200 domain-containing protein</fullName>
    </recommendedName>
</protein>
<dbReference type="GO" id="GO:0005856">
    <property type="term" value="C:cytoskeleton"/>
    <property type="evidence" value="ECO:0007669"/>
    <property type="project" value="UniProtKB-ARBA"/>
</dbReference>
<dbReference type="PANTHER" id="PTHR21683">
    <property type="entry name" value="COILED-COIL DOMAIN-CONTAINING PROTEIN 42 LIKE-2-LIKE-RELATED"/>
    <property type="match status" value="1"/>
</dbReference>
<dbReference type="Pfam" id="PF13863">
    <property type="entry name" value="DUF4200"/>
    <property type="match status" value="1"/>
</dbReference>
<accession>A0A1R2AVM5</accession>
<keyword evidence="5" id="KW-1185">Reference proteome</keyword>
<reference evidence="4 5" key="1">
    <citation type="submission" date="2016-11" db="EMBL/GenBank/DDBJ databases">
        <title>The macronuclear genome of Stentor coeruleus: a giant cell with tiny introns.</title>
        <authorList>
            <person name="Slabodnick M."/>
            <person name="Ruby J.G."/>
            <person name="Reiff S.B."/>
            <person name="Swart E.C."/>
            <person name="Gosai S."/>
            <person name="Prabakaran S."/>
            <person name="Witkowska E."/>
            <person name="Larue G.E."/>
            <person name="Fisher S."/>
            <person name="Freeman R.M."/>
            <person name="Gunawardena J."/>
            <person name="Chu W."/>
            <person name="Stover N.A."/>
            <person name="Gregory B.D."/>
            <person name="Nowacki M."/>
            <person name="Derisi J."/>
            <person name="Roy S.W."/>
            <person name="Marshall W.F."/>
            <person name="Sood P."/>
        </authorList>
    </citation>
    <scope>NUCLEOTIDE SEQUENCE [LARGE SCALE GENOMIC DNA]</scope>
    <source>
        <strain evidence="4">WM001</strain>
    </source>
</reference>